<dbReference type="InterPro" id="IPR049916">
    <property type="entry name" value="WDR72-like"/>
</dbReference>
<dbReference type="SUPFAM" id="SSF50998">
    <property type="entry name" value="Quinoprotein alcohol dehydrogenase-like"/>
    <property type="match status" value="1"/>
</dbReference>
<accession>A0A8J0UVI5</accession>
<dbReference type="PROSITE" id="PS50294">
    <property type="entry name" value="WD_REPEATS_REGION"/>
    <property type="match status" value="1"/>
</dbReference>
<dbReference type="GO" id="GO:0005737">
    <property type="term" value="C:cytoplasm"/>
    <property type="evidence" value="ECO:0000318"/>
    <property type="project" value="GO_Central"/>
</dbReference>
<keyword evidence="3" id="KW-0677">Repeat</keyword>
<evidence type="ECO:0000256" key="2">
    <source>
        <dbReference type="ARBA" id="ARBA00022574"/>
    </source>
</evidence>
<dbReference type="RefSeq" id="XP_018108553.1">
    <property type="nucleotide sequence ID" value="XM_018253064.2"/>
</dbReference>
<dbReference type="InterPro" id="IPR011047">
    <property type="entry name" value="Quinoprotein_ADH-like_sf"/>
</dbReference>
<evidence type="ECO:0000259" key="5">
    <source>
        <dbReference type="Pfam" id="PF23123"/>
    </source>
</evidence>
<dbReference type="Proteomes" id="UP000186698">
    <property type="component" value="Chromosome 3L"/>
</dbReference>
<dbReference type="InterPro" id="IPR019775">
    <property type="entry name" value="WD40_repeat_CS"/>
</dbReference>
<dbReference type="Pfam" id="PF00400">
    <property type="entry name" value="WD40"/>
    <property type="match status" value="2"/>
</dbReference>
<dbReference type="Gene3D" id="2.130.10.10">
    <property type="entry name" value="YVTN repeat-like/Quinoprotein amine dehydrogenase"/>
    <property type="match status" value="2"/>
</dbReference>
<dbReference type="InterPro" id="IPR001680">
    <property type="entry name" value="WD40_rpt"/>
</dbReference>
<sequence length="1085" mass="122050">MKHTIQAVAVWGSRAPAHSITTMMITEDQKTIVTGSCEGQLCLWHLSEDMKITSRALLFGHTTAVTCLAKARDFEKQPYIVSATEDGEMCVWNVANGQCIENAKLPYKHTAICYYYCSFRMTGEGWLLCCGHYQDVLIVDAKTLQVLNTFQSQASDWISCMCIVHSTRIQEDSLVAISVAGDLQVWDLSSSVNSIQEKQNVCESESKFLELPNCCAVCFCTFTERLLLVICCNSWRVYDYCDFSLLCTEIHKGNQSFAGGEFLARNRLIIWTVDGHSYIYQLLNSGLSKSVCPTEGGLLKETITPQLLCSTCVEEKNLCSMGFMNERKEPFLKILYSGDISGRISFWHIPDVPVTQTDGSPQQIQRKTTITLQEIFDSHKPMSEGIIDYLVTPEEGMVTSSIYIPSLDKLVCGCENGKIVITFALHAARARLLKDHPFLKGSLPHKIFDGHDCSITSLLYPHGESEKFDPTWLISGDQNSTVIWRDVFTGQIFHKFFLQAGSIMKLLVPPDDYKITFFETVYCICSDNSVALLNLQEHICVFHARKHLFPVQMLKWHPVEDVLIVGCEDGSVYVWEIETGTLERHETGDIAKAILSSYENFNIVMTDSIITSSKEAQRHRRMTYKSSNSYKLGTLSQNLFQHEKASNKVANSSYIPRPFSVVPVKSKYNISLHLLLFDLEKVLELLHLSQANGLKSANSFSSYDALKTVKSSSEKRPLTLKRNKTAGSFYQVDGQMAETVVKENVGRLNEESGGIKRNKKFKSSKRNRMESTGKIDVNMITDAAKLFLSCLIPWGLDKELDNFCIRHLDILEIQTSVTFGIISSVDHIGLMLPGWNQMLINNDVSAKSLHHSFTRKVMDLSLKYSVATQKHNEKCAHQKSNCFNTMSLNTLAYVLKKLCVVSKGLSMEPVSTFSSIISQEKMESVRVKWKNTEQFNSFSMFSELLHDKSFPDPENVSLTKLVSSWKGQSVQVIEAMQAVLLAELKRKMQSVSETIITTQPIAVLDSVDNGHTLNPEPSDSVKIQKIVNPSMQSPGAVVKYESESKSVKFQEDEVVQEKCGLEDSDSPDDLKQNAWMSKMCYCKVC</sequence>
<keyword evidence="1" id="KW-0597">Phosphoprotein</keyword>
<dbReference type="GO" id="GO:0072659">
    <property type="term" value="P:protein localization to plasma membrane"/>
    <property type="evidence" value="ECO:0000318"/>
    <property type="project" value="GO_Central"/>
</dbReference>
<keyword evidence="2 4" id="KW-0853">WD repeat</keyword>
<dbReference type="SMART" id="SM00320">
    <property type="entry name" value="WD40"/>
    <property type="match status" value="5"/>
</dbReference>
<dbReference type="FunFam" id="2.130.10.10:FF:000247">
    <property type="entry name" value="WD repeat-containing protein 72"/>
    <property type="match status" value="1"/>
</dbReference>
<dbReference type="AGR" id="Xenbase:XB-GENE-17335478"/>
<proteinExistence type="predicted"/>
<dbReference type="AlphaFoldDB" id="A0A8J0UVI5"/>
<dbReference type="InterPro" id="IPR057848">
    <property type="entry name" value="WDR72_alpha-sol"/>
</dbReference>
<reference evidence="7" key="1">
    <citation type="submission" date="2025-08" db="UniProtKB">
        <authorList>
            <consortium name="RefSeq"/>
        </authorList>
    </citation>
    <scope>IDENTIFICATION</scope>
    <source>
        <strain evidence="7">J_2021</strain>
        <tissue evidence="7">Erythrocytes</tissue>
    </source>
</reference>
<dbReference type="OrthoDB" id="338622at2759"/>
<dbReference type="CTD" id="108711381"/>
<evidence type="ECO:0000256" key="1">
    <source>
        <dbReference type="ARBA" id="ARBA00022553"/>
    </source>
</evidence>
<keyword evidence="6" id="KW-1185">Reference proteome</keyword>
<gene>
    <name evidence="8" type="primary">wdr72.L</name>
    <name evidence="7" type="synonym">LOC108711381</name>
</gene>
<feature type="repeat" description="WD" evidence="4">
    <location>
        <begin position="544"/>
        <end position="585"/>
    </location>
</feature>
<protein>
    <submittedName>
        <fullName evidence="7">WD repeat-containing protein 72</fullName>
    </submittedName>
</protein>
<dbReference type="KEGG" id="xla:108711381"/>
<dbReference type="PROSITE" id="PS00678">
    <property type="entry name" value="WD_REPEATS_1"/>
    <property type="match status" value="1"/>
</dbReference>
<dbReference type="PANTHER" id="PTHR44099">
    <property type="entry name" value="RABCONNECTIN-3B, ISOFORM A"/>
    <property type="match status" value="1"/>
</dbReference>
<evidence type="ECO:0000256" key="3">
    <source>
        <dbReference type="ARBA" id="ARBA00022737"/>
    </source>
</evidence>
<feature type="domain" description="WDR72-like alpha-solenoid" evidence="5">
    <location>
        <begin position="857"/>
        <end position="1067"/>
    </location>
</feature>
<dbReference type="PROSITE" id="PS50082">
    <property type="entry name" value="WD_REPEATS_2"/>
    <property type="match status" value="2"/>
</dbReference>
<dbReference type="GeneID" id="108711381"/>
<evidence type="ECO:0000313" key="7">
    <source>
        <dbReference type="RefSeq" id="XP_018108553.1"/>
    </source>
</evidence>
<dbReference type="InterPro" id="IPR015943">
    <property type="entry name" value="WD40/YVTN_repeat-like_dom_sf"/>
</dbReference>
<name>A0A8J0UVI5_XENLA</name>
<feature type="repeat" description="WD" evidence="4">
    <location>
        <begin position="58"/>
        <end position="102"/>
    </location>
</feature>
<dbReference type="Xenbase" id="XB-GENE-17335478">
    <property type="gene designation" value="wdr72.L"/>
</dbReference>
<dbReference type="PANTHER" id="PTHR44099:SF2">
    <property type="entry name" value="WD REPEAT-CONTAINING PROTEIN 72"/>
    <property type="match status" value="1"/>
</dbReference>
<evidence type="ECO:0000313" key="8">
    <source>
        <dbReference type="Xenbase" id="XB-GENE-17335478"/>
    </source>
</evidence>
<evidence type="ECO:0000256" key="4">
    <source>
        <dbReference type="PROSITE-ProRule" id="PRU00221"/>
    </source>
</evidence>
<organism evidence="6 7">
    <name type="scientific">Xenopus laevis</name>
    <name type="common">African clawed frog</name>
    <dbReference type="NCBI Taxonomy" id="8355"/>
    <lineage>
        <taxon>Eukaryota</taxon>
        <taxon>Metazoa</taxon>
        <taxon>Chordata</taxon>
        <taxon>Craniata</taxon>
        <taxon>Vertebrata</taxon>
        <taxon>Euteleostomi</taxon>
        <taxon>Amphibia</taxon>
        <taxon>Batrachia</taxon>
        <taxon>Anura</taxon>
        <taxon>Pipoidea</taxon>
        <taxon>Pipidae</taxon>
        <taxon>Xenopodinae</taxon>
        <taxon>Xenopus</taxon>
        <taxon>Xenopus</taxon>
    </lineage>
</organism>
<dbReference type="Pfam" id="PF23123">
    <property type="entry name" value="WDR72_alpha-sol"/>
    <property type="match status" value="1"/>
</dbReference>
<evidence type="ECO:0000313" key="6">
    <source>
        <dbReference type="Proteomes" id="UP000186698"/>
    </source>
</evidence>